<dbReference type="Pfam" id="PF01535">
    <property type="entry name" value="PPR"/>
    <property type="match status" value="2"/>
</dbReference>
<dbReference type="GO" id="GO:0008270">
    <property type="term" value="F:zinc ion binding"/>
    <property type="evidence" value="ECO:0007669"/>
    <property type="project" value="InterPro"/>
</dbReference>
<feature type="repeat" description="PPR" evidence="5">
    <location>
        <begin position="206"/>
        <end position="236"/>
    </location>
</feature>
<dbReference type="SUPFAM" id="SSF53335">
    <property type="entry name" value="S-adenosyl-L-methionine-dependent methyltransferases"/>
    <property type="match status" value="2"/>
</dbReference>
<reference evidence="9" key="1">
    <citation type="submission" date="2022-05" db="EMBL/GenBank/DDBJ databases">
        <title>The Musa troglodytarum L. genome provides insights into the mechanism of non-climacteric behaviour and enrichment of carotenoids.</title>
        <authorList>
            <person name="Wang J."/>
        </authorList>
    </citation>
    <scope>NUCLEOTIDE SEQUENCE</scope>
    <source>
        <tissue evidence="9">Leaf</tissue>
    </source>
</reference>
<accession>A0A9E7EYT1</accession>
<evidence type="ECO:0000256" key="5">
    <source>
        <dbReference type="PROSITE-ProRule" id="PRU00708"/>
    </source>
</evidence>
<dbReference type="PROSITE" id="PS51683">
    <property type="entry name" value="SAM_OMT_II"/>
    <property type="match status" value="2"/>
</dbReference>
<evidence type="ECO:0000313" key="9">
    <source>
        <dbReference type="EMBL" id="URD86515.1"/>
    </source>
</evidence>
<dbReference type="FunFam" id="1.25.40.10:FF:000090">
    <property type="entry name" value="Pentatricopeptide repeat-containing protein, chloroplastic"/>
    <property type="match status" value="1"/>
</dbReference>
<dbReference type="OrthoDB" id="185373at2759"/>
<keyword evidence="10" id="KW-1185">Reference proteome</keyword>
<dbReference type="GO" id="GO:0046983">
    <property type="term" value="F:protein dimerization activity"/>
    <property type="evidence" value="ECO:0007669"/>
    <property type="project" value="InterPro"/>
</dbReference>
<evidence type="ECO:0000256" key="3">
    <source>
        <dbReference type="ARBA" id="ARBA00022691"/>
    </source>
</evidence>
<organism evidence="9 10">
    <name type="scientific">Musa troglodytarum</name>
    <name type="common">fe'i banana</name>
    <dbReference type="NCBI Taxonomy" id="320322"/>
    <lineage>
        <taxon>Eukaryota</taxon>
        <taxon>Viridiplantae</taxon>
        <taxon>Streptophyta</taxon>
        <taxon>Embryophyta</taxon>
        <taxon>Tracheophyta</taxon>
        <taxon>Spermatophyta</taxon>
        <taxon>Magnoliopsida</taxon>
        <taxon>Liliopsida</taxon>
        <taxon>Zingiberales</taxon>
        <taxon>Musaceae</taxon>
        <taxon>Musa</taxon>
    </lineage>
</organism>
<dbReference type="Pfam" id="PF20431">
    <property type="entry name" value="E_motif"/>
    <property type="match status" value="1"/>
</dbReference>
<evidence type="ECO:0000259" key="7">
    <source>
        <dbReference type="Pfam" id="PF08100"/>
    </source>
</evidence>
<name>A0A9E7EYT1_9LILI</name>
<sequence length="1293" mass="142361">MTATFSARRRPTCFYLVPRLCSSSKTTTSAHPVTVVDGGDIIDRVASILSFAAHPAHLAQIHALLISSGLHCSPFLAAKYLLSAPGSHRLTHARQFFDEIPHPGDPRLFNAVIRLHSHHNAFDDALRLYSQMLRSNILPDGFTLPPVLKACGGLPSHAAGRAVHAQVLCLGFQADVFVQNGIIAMYARCGDIACARTVFDMLSVRNVVSWTSILSGCTQNGFPLEALELFRRMRSESDARPDFIILVSVLKSYMDVEDLAHGRSVHGLVVKGGFEDEPDLIIVLTAMYAKCGQVVVARQLFDRVTSVDVILWNAMISGYAKNGHASEAVELFHEMISREIRPDSITIRSAILACAQVGSLEIARRMEDYTNSSEFKDDIFVNTALIDMYAKCGSIARAHAIFERIINKDVVVWSAIIMGYGLHGRAHEAMRLFDEMKLAGVRPNDVTFIGLLSACNHAGLVKEGWNYFNSMKDCGIEPRHQHYACVVDLLARAGHLDGAYEFIRSMPMKPELTVWGALLNACKIHGHVRLGEYAAERVFAIEPLNAGHYVKLSNIYASVGMWSDVARIRVLMKERRVTKAIGCSEIHISGKLHCFRAGDRAHPRYEEIFVVLADLERKLKECGFAPHLGSELRENSMFHHSEIMAIAFGLISTAPGTTIRIMKNLRACVNCHSATKLVSKLMQREIVDPSGGVFELSLMLIKEDDGELVMFDRRSTNPPHLLLLGQDSSLQLFTGSSVIHQTSKMHATDDVGQPTPEKEDEQVFLRALQFSCSAVFPMVLKVAIELQLLEIILTAGPEKAMSPEEIAARLPTQNPQAPIWVDRILRLLSTNSIVGCTVESGADGRPRKYTMTPISKFFTKNHDRSIVNMFLLHHDKVFMDLWHHVKDSVLDGSEPVMAAYGMSSFEYQGTDPRFNKVFNEAMQSHSTITISRLLRTYGGFDDVEVLVDVGGGVGTTLGMITARHPRIKGINFDLSHVISEAQPLPGVEHVSGDMFEAVPRGDAIFLKPSSPPPLGIDATSKMQANKDVPRLAPKEEQEEEDAAYVRALQFTAGTVLAMVLKVALELELFEVIVTAGPGNAMSPEEIAAQLPTQNPQAPIWVDRVLRLLAANSIVGCTVESGADGRLSRKYSMAPISKFFTKSHDSSFASVVLLGTDKVYMDVWPHVKDSVLHGGNPAMAAYGMTAFEYQGTDPRFNKVFNEAMQSHSTMMVNQLLRTYRGFDGVEVLVDVGGGVGTTLGMITARHPHIKGINFDLPHVISDAKPLPGVQHVNGDMFEAVPRGDAIFLKVYLVS</sequence>
<feature type="repeat" description="PPR" evidence="5">
    <location>
        <begin position="409"/>
        <end position="443"/>
    </location>
</feature>
<feature type="repeat" description="PPR" evidence="5">
    <location>
        <begin position="308"/>
        <end position="342"/>
    </location>
</feature>
<dbReference type="InterPro" id="IPR032867">
    <property type="entry name" value="DYW_dom"/>
</dbReference>
<dbReference type="PANTHER" id="PTHR47926:SF396">
    <property type="entry name" value="PENTATRICOPEPTIDE REPEAT-CONTAINING PROTEIN"/>
    <property type="match status" value="1"/>
</dbReference>
<feature type="domain" description="DYW" evidence="8">
    <location>
        <begin position="630"/>
        <end position="687"/>
    </location>
</feature>
<evidence type="ECO:0000256" key="4">
    <source>
        <dbReference type="ARBA" id="ARBA00022737"/>
    </source>
</evidence>
<dbReference type="InterPro" id="IPR011990">
    <property type="entry name" value="TPR-like_helical_dom_sf"/>
</dbReference>
<dbReference type="SUPFAM" id="SSF48452">
    <property type="entry name" value="TPR-like"/>
    <property type="match status" value="1"/>
</dbReference>
<dbReference type="Pfam" id="PF13041">
    <property type="entry name" value="PPR_2"/>
    <property type="match status" value="2"/>
</dbReference>
<dbReference type="InterPro" id="IPR001077">
    <property type="entry name" value="COMT_C"/>
</dbReference>
<dbReference type="PROSITE" id="PS51375">
    <property type="entry name" value="PPR"/>
    <property type="match status" value="5"/>
</dbReference>
<keyword evidence="2" id="KW-0808">Transferase</keyword>
<dbReference type="InterPro" id="IPR046960">
    <property type="entry name" value="PPR_At4g14850-like_plant"/>
</dbReference>
<feature type="repeat" description="PPR" evidence="5">
    <location>
        <begin position="105"/>
        <end position="139"/>
    </location>
</feature>
<dbReference type="GO" id="GO:0008171">
    <property type="term" value="F:O-methyltransferase activity"/>
    <property type="evidence" value="ECO:0007669"/>
    <property type="project" value="InterPro"/>
</dbReference>
<dbReference type="GO" id="GO:0003723">
    <property type="term" value="F:RNA binding"/>
    <property type="evidence" value="ECO:0007669"/>
    <property type="project" value="InterPro"/>
</dbReference>
<dbReference type="Pfam" id="PF00891">
    <property type="entry name" value="Methyltransf_2"/>
    <property type="match status" value="2"/>
</dbReference>
<dbReference type="InterPro" id="IPR036388">
    <property type="entry name" value="WH-like_DNA-bd_sf"/>
</dbReference>
<dbReference type="Gene3D" id="3.40.50.150">
    <property type="entry name" value="Vaccinia Virus protein VP39"/>
    <property type="match status" value="2"/>
</dbReference>
<dbReference type="FunFam" id="1.25.40.10:FF:000309">
    <property type="entry name" value="Pentatricopeptide repeat-containing protein, chloroplastic"/>
    <property type="match status" value="1"/>
</dbReference>
<feature type="repeat" description="PPR" evidence="5">
    <location>
        <begin position="444"/>
        <end position="478"/>
    </location>
</feature>
<evidence type="ECO:0000259" key="8">
    <source>
        <dbReference type="Pfam" id="PF14432"/>
    </source>
</evidence>
<feature type="domain" description="O-methyltransferase C-terminal" evidence="6">
    <location>
        <begin position="882"/>
        <end position="1007"/>
    </location>
</feature>
<gene>
    <name evidence="9" type="ORF">MUK42_27009</name>
</gene>
<dbReference type="InterPro" id="IPR029063">
    <property type="entry name" value="SAM-dependent_MTases_sf"/>
</dbReference>
<feature type="domain" description="O-methyltransferase dimerisation" evidence="7">
    <location>
        <begin position="1049"/>
        <end position="1142"/>
    </location>
</feature>
<keyword evidence="4" id="KW-0677">Repeat</keyword>
<dbReference type="GO" id="GO:0009451">
    <property type="term" value="P:RNA modification"/>
    <property type="evidence" value="ECO:0007669"/>
    <property type="project" value="InterPro"/>
</dbReference>
<dbReference type="InterPro" id="IPR002885">
    <property type="entry name" value="PPR_rpt"/>
</dbReference>
<dbReference type="Proteomes" id="UP001055439">
    <property type="component" value="Chromosome 2"/>
</dbReference>
<evidence type="ECO:0000259" key="6">
    <source>
        <dbReference type="Pfam" id="PF00891"/>
    </source>
</evidence>
<dbReference type="PANTHER" id="PTHR47926">
    <property type="entry name" value="PENTATRICOPEPTIDE REPEAT-CONTAINING PROTEIN"/>
    <property type="match status" value="1"/>
</dbReference>
<keyword evidence="1" id="KW-0489">Methyltransferase</keyword>
<dbReference type="InterPro" id="IPR046848">
    <property type="entry name" value="E_motif"/>
</dbReference>
<dbReference type="InterPro" id="IPR012967">
    <property type="entry name" value="COMT_dimerisation"/>
</dbReference>
<dbReference type="InterPro" id="IPR036390">
    <property type="entry name" value="WH_DNA-bd_sf"/>
</dbReference>
<keyword evidence="3" id="KW-0949">S-adenosyl-L-methionine</keyword>
<dbReference type="GO" id="GO:0032259">
    <property type="term" value="P:methylation"/>
    <property type="evidence" value="ECO:0007669"/>
    <property type="project" value="UniProtKB-KW"/>
</dbReference>
<dbReference type="InterPro" id="IPR016461">
    <property type="entry name" value="COMT-like"/>
</dbReference>
<dbReference type="EMBL" id="CP097504">
    <property type="protein sequence ID" value="URD86515.1"/>
    <property type="molecule type" value="Genomic_DNA"/>
</dbReference>
<dbReference type="SUPFAM" id="SSF46785">
    <property type="entry name" value="Winged helix' DNA-binding domain"/>
    <property type="match status" value="2"/>
</dbReference>
<dbReference type="NCBIfam" id="TIGR00756">
    <property type="entry name" value="PPR"/>
    <property type="match status" value="5"/>
</dbReference>
<evidence type="ECO:0000256" key="1">
    <source>
        <dbReference type="ARBA" id="ARBA00022603"/>
    </source>
</evidence>
<evidence type="ECO:0000313" key="10">
    <source>
        <dbReference type="Proteomes" id="UP001055439"/>
    </source>
</evidence>
<feature type="domain" description="O-methyltransferase C-terminal" evidence="6">
    <location>
        <begin position="1163"/>
        <end position="1289"/>
    </location>
</feature>
<dbReference type="Gene3D" id="1.10.10.10">
    <property type="entry name" value="Winged helix-like DNA-binding domain superfamily/Winged helix DNA-binding domain"/>
    <property type="match status" value="2"/>
</dbReference>
<protein>
    <submittedName>
        <fullName evidence="9">PPR repeat</fullName>
    </submittedName>
</protein>
<proteinExistence type="predicted"/>
<evidence type="ECO:0000256" key="2">
    <source>
        <dbReference type="ARBA" id="ARBA00022679"/>
    </source>
</evidence>
<dbReference type="FunFam" id="1.10.10.10:FF:000357">
    <property type="entry name" value="Caffeic acid 3-O-methyltransferase"/>
    <property type="match status" value="2"/>
</dbReference>
<dbReference type="Pfam" id="PF14432">
    <property type="entry name" value="DYW_deaminase"/>
    <property type="match status" value="1"/>
</dbReference>
<dbReference type="Gene3D" id="1.25.40.10">
    <property type="entry name" value="Tetratricopeptide repeat domain"/>
    <property type="match status" value="3"/>
</dbReference>
<dbReference type="Pfam" id="PF08100">
    <property type="entry name" value="Dimerisation"/>
    <property type="match status" value="2"/>
</dbReference>
<dbReference type="FunFam" id="1.25.40.10:FF:000344">
    <property type="entry name" value="Pentatricopeptide repeat-containing protein"/>
    <property type="match status" value="1"/>
</dbReference>
<feature type="domain" description="O-methyltransferase dimerisation" evidence="7">
    <location>
        <begin position="769"/>
        <end position="860"/>
    </location>
</feature>